<organism evidence="3">
    <name type="scientific">Skeletonema marinoi</name>
    <dbReference type="NCBI Taxonomy" id="267567"/>
    <lineage>
        <taxon>Eukaryota</taxon>
        <taxon>Sar</taxon>
        <taxon>Stramenopiles</taxon>
        <taxon>Ochrophyta</taxon>
        <taxon>Bacillariophyta</taxon>
        <taxon>Coscinodiscophyceae</taxon>
        <taxon>Thalassiosirophycidae</taxon>
        <taxon>Thalassiosirales</taxon>
        <taxon>Skeletonemataceae</taxon>
        <taxon>Skeletonema</taxon>
        <taxon>Skeletonema marinoi-dohrnii complex</taxon>
    </lineage>
</organism>
<gene>
    <name evidence="3" type="ORF">SMAR0320_LOCUS21946</name>
</gene>
<name>A0A7S2M8W9_9STRA</name>
<keyword evidence="2" id="KW-1133">Transmembrane helix</keyword>
<feature type="transmembrane region" description="Helical" evidence="2">
    <location>
        <begin position="152"/>
        <end position="173"/>
    </location>
</feature>
<evidence type="ECO:0000313" key="3">
    <source>
        <dbReference type="EMBL" id="CAD9628716.1"/>
    </source>
</evidence>
<evidence type="ECO:0000256" key="1">
    <source>
        <dbReference type="SAM" id="MobiDB-lite"/>
    </source>
</evidence>
<accession>A0A7S2M8W9</accession>
<feature type="region of interest" description="Disordered" evidence="1">
    <location>
        <begin position="1"/>
        <end position="22"/>
    </location>
</feature>
<dbReference type="AlphaFoldDB" id="A0A7S2M8W9"/>
<feature type="transmembrane region" description="Helical" evidence="2">
    <location>
        <begin position="193"/>
        <end position="213"/>
    </location>
</feature>
<protein>
    <recommendedName>
        <fullName evidence="4">ABC transmembrane type-1 domain-containing protein</fullName>
    </recommendedName>
</protein>
<evidence type="ECO:0008006" key="4">
    <source>
        <dbReference type="Google" id="ProtNLM"/>
    </source>
</evidence>
<dbReference type="EMBL" id="HBGZ01030841">
    <property type="protein sequence ID" value="CAD9628716.1"/>
    <property type="molecule type" value="Transcribed_RNA"/>
</dbReference>
<keyword evidence="2" id="KW-0472">Membrane</keyword>
<sequence length="216" mass="24155">MVEEACFDSQEVGKGGSSKKKDRRFSLGSVTHVSTFSIDDDNTDTHLRSPSPLAHASIISKVFFIWPSALMVKKAKLTSEESLPDVIEADTSTFNLRTFQEMWDSEKERAGEVMKKYHLDANISSIIRPSSTPKEAYPNLFRAIVKHFMSRLCFVQLCMFISSVGKLVQAYALGCLLQSIETRDGNSIRWAGLLSLSGIVSITSLHHAFFFAWHKG</sequence>
<keyword evidence="2" id="KW-0812">Transmembrane</keyword>
<proteinExistence type="predicted"/>
<evidence type="ECO:0000256" key="2">
    <source>
        <dbReference type="SAM" id="Phobius"/>
    </source>
</evidence>
<reference evidence="3" key="1">
    <citation type="submission" date="2021-01" db="EMBL/GenBank/DDBJ databases">
        <authorList>
            <person name="Corre E."/>
            <person name="Pelletier E."/>
            <person name="Niang G."/>
            <person name="Scheremetjew M."/>
            <person name="Finn R."/>
            <person name="Kale V."/>
            <person name="Holt S."/>
            <person name="Cochrane G."/>
            <person name="Meng A."/>
            <person name="Brown T."/>
            <person name="Cohen L."/>
        </authorList>
    </citation>
    <scope>NUCLEOTIDE SEQUENCE</scope>
    <source>
        <strain evidence="3">SM1012Den-03</strain>
    </source>
</reference>